<gene>
    <name evidence="2" type="ORF">BLW93_05175</name>
</gene>
<dbReference type="EMBL" id="MOEN01000016">
    <property type="protein sequence ID" value="OMH40455.1"/>
    <property type="molecule type" value="Genomic_DNA"/>
</dbReference>
<protein>
    <submittedName>
        <fullName evidence="2">Uncharacterized protein</fullName>
    </submittedName>
</protein>
<sequence length="408" mass="47286">MDRQVDVLIISSDKVNEELVDSLNENRDFISSVYVSGKEKEIYSDYDGKVEFLNFSSVNKAFLRNRLIEIATSPYVLYLSENSSLDDDTFEELFSSLEDRPDADIVYPNEVILWSDEETVRNFDEYAGREVELLQSLAIENLLPEYGSLIRTDFIKEKGGFDERFAEYEFYDFIYKNIKDLRLKWSEFAFVNYELTETFIDTSYRSLSVREVINIYDWKEDIFPLLRWDDENVALSTANTIIGDRLSFYVDFLNASEFYRRSLFCFHNTVSLGKLFDTYLLMGRFDDAFALLGEGFSPEEVNDGKERLSNVKKIVSELEKAVQDGKLEEVIAAMNDVADYYKGAPIHNIMGVIAYLTGDYEGAYRFFYKAVTMNPLEKDFLMNLTDMAKKLGKEDEVVGLIDRLVKQG</sequence>
<keyword evidence="1" id="KW-0802">TPR repeat</keyword>
<keyword evidence="3" id="KW-1185">Reference proteome</keyword>
<dbReference type="InterPro" id="IPR011990">
    <property type="entry name" value="TPR-like_helical_dom_sf"/>
</dbReference>
<proteinExistence type="predicted"/>
<dbReference type="OrthoDB" id="10256at2"/>
<dbReference type="SUPFAM" id="SSF48452">
    <property type="entry name" value="TPR-like"/>
    <property type="match status" value="1"/>
</dbReference>
<organism evidence="2 3">
    <name type="scientific">Desulfurobacterium indicum</name>
    <dbReference type="NCBI Taxonomy" id="1914305"/>
    <lineage>
        <taxon>Bacteria</taxon>
        <taxon>Pseudomonadati</taxon>
        <taxon>Aquificota</taxon>
        <taxon>Aquificia</taxon>
        <taxon>Desulfurobacteriales</taxon>
        <taxon>Desulfurobacteriaceae</taxon>
        <taxon>Desulfurobacterium</taxon>
    </lineage>
</organism>
<dbReference type="Gene3D" id="3.90.550.10">
    <property type="entry name" value="Spore Coat Polysaccharide Biosynthesis Protein SpsA, Chain A"/>
    <property type="match status" value="1"/>
</dbReference>
<dbReference type="RefSeq" id="WP_076713044.1">
    <property type="nucleotide sequence ID" value="NZ_MOEN01000016.1"/>
</dbReference>
<dbReference type="Gene3D" id="1.25.40.10">
    <property type="entry name" value="Tetratricopeptide repeat domain"/>
    <property type="match status" value="1"/>
</dbReference>
<evidence type="ECO:0000313" key="2">
    <source>
        <dbReference type="EMBL" id="OMH40455.1"/>
    </source>
</evidence>
<dbReference type="STRING" id="1914305.BLW93_05175"/>
<dbReference type="SUPFAM" id="SSF53448">
    <property type="entry name" value="Nucleotide-diphospho-sugar transferases"/>
    <property type="match status" value="1"/>
</dbReference>
<feature type="repeat" description="TPR" evidence="1">
    <location>
        <begin position="344"/>
        <end position="377"/>
    </location>
</feature>
<comment type="caution">
    <text evidence="2">The sequence shown here is derived from an EMBL/GenBank/DDBJ whole genome shotgun (WGS) entry which is preliminary data.</text>
</comment>
<dbReference type="AlphaFoldDB" id="A0A1R1MKX0"/>
<evidence type="ECO:0000256" key="1">
    <source>
        <dbReference type="PROSITE-ProRule" id="PRU00339"/>
    </source>
</evidence>
<accession>A0A1R1MKX0</accession>
<dbReference type="PROSITE" id="PS50005">
    <property type="entry name" value="TPR"/>
    <property type="match status" value="1"/>
</dbReference>
<name>A0A1R1MKX0_9BACT</name>
<dbReference type="InterPro" id="IPR019734">
    <property type="entry name" value="TPR_rpt"/>
</dbReference>
<dbReference type="InterPro" id="IPR029044">
    <property type="entry name" value="Nucleotide-diphossugar_trans"/>
</dbReference>
<dbReference type="CDD" id="cd00761">
    <property type="entry name" value="Glyco_tranf_GTA_type"/>
    <property type="match status" value="1"/>
</dbReference>
<dbReference type="Proteomes" id="UP000187408">
    <property type="component" value="Unassembled WGS sequence"/>
</dbReference>
<evidence type="ECO:0000313" key="3">
    <source>
        <dbReference type="Proteomes" id="UP000187408"/>
    </source>
</evidence>
<reference evidence="2 3" key="1">
    <citation type="submission" date="2016-10" db="EMBL/GenBank/DDBJ databases">
        <title>Genome sequence of a sulfur-reducing bacterium Desulfurobacterium indicum K6013.</title>
        <authorList>
            <person name="Cao J."/>
            <person name="Shao Z."/>
            <person name="Alain K."/>
            <person name="Jebbar M."/>
        </authorList>
    </citation>
    <scope>NUCLEOTIDE SEQUENCE [LARGE SCALE GENOMIC DNA]</scope>
    <source>
        <strain evidence="2 3">K6013</strain>
    </source>
</reference>